<evidence type="ECO:0000256" key="1">
    <source>
        <dbReference type="SAM" id="Coils"/>
    </source>
</evidence>
<name>A0AAD3Y1D1_NEPGR</name>
<sequence length="152" mass="16712">MLLLQKDLAKDTEIHPVQKELNKLQEQLKNAESTIAEALAELENAHRTVQDLSQKLKTTSESKESAIKATQAATIRQDDLKKQTVSTLLSHMANATKHAAAAAKVGVKGNTERACEISKEIFGVESTVEQAMQASIKAQQEEAEIFSEDIQR</sequence>
<dbReference type="AlphaFoldDB" id="A0AAD3Y1D1"/>
<organism evidence="2 3">
    <name type="scientific">Nepenthes gracilis</name>
    <name type="common">Slender pitcher plant</name>
    <dbReference type="NCBI Taxonomy" id="150966"/>
    <lineage>
        <taxon>Eukaryota</taxon>
        <taxon>Viridiplantae</taxon>
        <taxon>Streptophyta</taxon>
        <taxon>Embryophyta</taxon>
        <taxon>Tracheophyta</taxon>
        <taxon>Spermatophyta</taxon>
        <taxon>Magnoliopsida</taxon>
        <taxon>eudicotyledons</taxon>
        <taxon>Gunneridae</taxon>
        <taxon>Pentapetalae</taxon>
        <taxon>Caryophyllales</taxon>
        <taxon>Nepenthaceae</taxon>
        <taxon>Nepenthes</taxon>
    </lineage>
</organism>
<gene>
    <name evidence="2" type="ORF">Nepgr_027326</name>
</gene>
<dbReference type="Proteomes" id="UP001279734">
    <property type="component" value="Unassembled WGS sequence"/>
</dbReference>
<keyword evidence="3" id="KW-1185">Reference proteome</keyword>
<keyword evidence="1" id="KW-0175">Coiled coil</keyword>
<proteinExistence type="predicted"/>
<feature type="coiled-coil region" evidence="1">
    <location>
        <begin position="14"/>
        <end position="62"/>
    </location>
</feature>
<comment type="caution">
    <text evidence="2">The sequence shown here is derived from an EMBL/GenBank/DDBJ whole genome shotgun (WGS) entry which is preliminary data.</text>
</comment>
<dbReference type="EMBL" id="BSYO01000029">
    <property type="protein sequence ID" value="GMH25483.1"/>
    <property type="molecule type" value="Genomic_DNA"/>
</dbReference>
<evidence type="ECO:0000313" key="3">
    <source>
        <dbReference type="Proteomes" id="UP001279734"/>
    </source>
</evidence>
<protein>
    <submittedName>
        <fullName evidence="2">Uncharacterized protein</fullName>
    </submittedName>
</protein>
<reference evidence="2" key="1">
    <citation type="submission" date="2023-05" db="EMBL/GenBank/DDBJ databases">
        <title>Nepenthes gracilis genome sequencing.</title>
        <authorList>
            <person name="Fukushima K."/>
        </authorList>
    </citation>
    <scope>NUCLEOTIDE SEQUENCE</scope>
    <source>
        <strain evidence="2">SING2019-196</strain>
    </source>
</reference>
<accession>A0AAD3Y1D1</accession>
<evidence type="ECO:0000313" key="2">
    <source>
        <dbReference type="EMBL" id="GMH25483.1"/>
    </source>
</evidence>